<name>A0ABV7WBF7_9BURK</name>
<gene>
    <name evidence="1" type="ORF">ACFOPI_18975</name>
</gene>
<protein>
    <submittedName>
        <fullName evidence="1">DUF4089 domain-containing protein</fullName>
    </submittedName>
</protein>
<evidence type="ECO:0000313" key="2">
    <source>
        <dbReference type="Proteomes" id="UP001595729"/>
    </source>
</evidence>
<evidence type="ECO:0000313" key="1">
    <source>
        <dbReference type="EMBL" id="MFC3685693.1"/>
    </source>
</evidence>
<dbReference type="InterPro" id="IPR025148">
    <property type="entry name" value="AtzG-like"/>
</dbReference>
<organism evidence="1 2">
    <name type="scientific">Hydrogenophaga luteola</name>
    <dbReference type="NCBI Taxonomy" id="1591122"/>
    <lineage>
        <taxon>Bacteria</taxon>
        <taxon>Pseudomonadati</taxon>
        <taxon>Pseudomonadota</taxon>
        <taxon>Betaproteobacteria</taxon>
        <taxon>Burkholderiales</taxon>
        <taxon>Comamonadaceae</taxon>
        <taxon>Hydrogenophaga</taxon>
    </lineage>
</organism>
<dbReference type="EMBL" id="JBHRXX010000009">
    <property type="protein sequence ID" value="MFC3685693.1"/>
    <property type="molecule type" value="Genomic_DNA"/>
</dbReference>
<reference evidence="2" key="1">
    <citation type="journal article" date="2019" name="Int. J. Syst. Evol. Microbiol.">
        <title>The Global Catalogue of Microorganisms (GCM) 10K type strain sequencing project: providing services to taxonomists for standard genome sequencing and annotation.</title>
        <authorList>
            <consortium name="The Broad Institute Genomics Platform"/>
            <consortium name="The Broad Institute Genome Sequencing Center for Infectious Disease"/>
            <person name="Wu L."/>
            <person name="Ma J."/>
        </authorList>
    </citation>
    <scope>NUCLEOTIDE SEQUENCE [LARGE SCALE GENOMIC DNA]</scope>
    <source>
        <strain evidence="2">KCTC 42501</strain>
    </source>
</reference>
<dbReference type="RefSeq" id="WP_300232986.1">
    <property type="nucleotide sequence ID" value="NZ_JBHRXX010000009.1"/>
</dbReference>
<sequence length="67" mass="7180">MTDEQTLAYVKAVAVVVGLPLDEAQIARVAVHLQRTAGLAATLEDIPLTPHDEPAELFCPAPFDSPR</sequence>
<dbReference type="Pfam" id="PF13318">
    <property type="entry name" value="AtzG-like"/>
    <property type="match status" value="1"/>
</dbReference>
<accession>A0ABV7WBF7</accession>
<comment type="caution">
    <text evidence="1">The sequence shown here is derived from an EMBL/GenBank/DDBJ whole genome shotgun (WGS) entry which is preliminary data.</text>
</comment>
<proteinExistence type="predicted"/>
<keyword evidence="2" id="KW-1185">Reference proteome</keyword>
<dbReference type="Proteomes" id="UP001595729">
    <property type="component" value="Unassembled WGS sequence"/>
</dbReference>